<name>A0ABU1MCX2_9HYPH</name>
<feature type="chain" id="PRO_5046667161" evidence="1">
    <location>
        <begin position="23"/>
        <end position="124"/>
    </location>
</feature>
<accession>A0ABU1MCX2</accession>
<protein>
    <submittedName>
        <fullName evidence="2">Uncharacterized protein</fullName>
    </submittedName>
</protein>
<sequence>MHFRLVGICVSAIAFSMAPVAAAPLQVRDISNSQQMSAQASSFEKDLAYLGISAKLTCELMVDIQNQERNESFGAICDMTLPGKKPTSIMLCNDTMIGTLTIKASGFSINKSELIEFTKFNCMP</sequence>
<gene>
    <name evidence="2" type="ORF">J2782_003636</name>
</gene>
<dbReference type="Proteomes" id="UP001184614">
    <property type="component" value="Unassembled WGS sequence"/>
</dbReference>
<dbReference type="EMBL" id="JAVDQT010000007">
    <property type="protein sequence ID" value="MDR6433890.1"/>
    <property type="molecule type" value="Genomic_DNA"/>
</dbReference>
<reference evidence="2 3" key="1">
    <citation type="submission" date="2023-07" db="EMBL/GenBank/DDBJ databases">
        <title>Sorghum-associated microbial communities from plants grown in Nebraska, USA.</title>
        <authorList>
            <person name="Schachtman D."/>
        </authorList>
    </citation>
    <scope>NUCLEOTIDE SEQUENCE [LARGE SCALE GENOMIC DNA]</scope>
    <source>
        <strain evidence="2 3">DS1730</strain>
    </source>
</reference>
<organism evidence="2 3">
    <name type="scientific">Brucella pseudogrignonensis</name>
    <dbReference type="NCBI Taxonomy" id="419475"/>
    <lineage>
        <taxon>Bacteria</taxon>
        <taxon>Pseudomonadati</taxon>
        <taxon>Pseudomonadota</taxon>
        <taxon>Alphaproteobacteria</taxon>
        <taxon>Hyphomicrobiales</taxon>
        <taxon>Brucellaceae</taxon>
        <taxon>Brucella/Ochrobactrum group</taxon>
        <taxon>Brucella</taxon>
    </lineage>
</organism>
<evidence type="ECO:0000313" key="2">
    <source>
        <dbReference type="EMBL" id="MDR6433890.1"/>
    </source>
</evidence>
<comment type="caution">
    <text evidence="2">The sequence shown here is derived from an EMBL/GenBank/DDBJ whole genome shotgun (WGS) entry which is preliminary data.</text>
</comment>
<evidence type="ECO:0000313" key="3">
    <source>
        <dbReference type="Proteomes" id="UP001184614"/>
    </source>
</evidence>
<dbReference type="RefSeq" id="WP_310015021.1">
    <property type="nucleotide sequence ID" value="NZ_JAVDQT010000007.1"/>
</dbReference>
<evidence type="ECO:0000256" key="1">
    <source>
        <dbReference type="SAM" id="SignalP"/>
    </source>
</evidence>
<feature type="signal peptide" evidence="1">
    <location>
        <begin position="1"/>
        <end position="22"/>
    </location>
</feature>
<keyword evidence="1" id="KW-0732">Signal</keyword>
<proteinExistence type="predicted"/>
<keyword evidence="3" id="KW-1185">Reference proteome</keyword>